<dbReference type="PANTHER" id="PTHR11808:SF15">
    <property type="entry name" value="CYSTATHIONINE GAMMA-LYASE"/>
    <property type="match status" value="1"/>
</dbReference>
<dbReference type="GO" id="GO:0019344">
    <property type="term" value="P:cysteine biosynthetic process"/>
    <property type="evidence" value="ECO:0007669"/>
    <property type="project" value="UniProtKB-KW"/>
</dbReference>
<accession>A0A2A6CQX6</accession>
<comment type="pathway">
    <text evidence="2">Amino-acid biosynthesis; L-cysteine biosynthesis; L-cysteine from L-homocysteine and L-serine: step 2/2.</text>
</comment>
<comment type="similarity">
    <text evidence="7">Belongs to the trans-sulfuration enzymes family.</text>
</comment>
<keyword evidence="9" id="KW-1185">Reference proteome</keyword>
<evidence type="ECO:0000256" key="6">
    <source>
        <dbReference type="ARBA" id="ARBA00029853"/>
    </source>
</evidence>
<dbReference type="PANTHER" id="PTHR11808">
    <property type="entry name" value="TRANS-SULFURATION ENZYME FAMILY MEMBER"/>
    <property type="match status" value="1"/>
</dbReference>
<dbReference type="InterPro" id="IPR015424">
    <property type="entry name" value="PyrdxlP-dep_Trfase"/>
</dbReference>
<evidence type="ECO:0000313" key="8">
    <source>
        <dbReference type="EnsemblMetazoa" id="PPA20030.1"/>
    </source>
</evidence>
<comment type="cofactor">
    <cofactor evidence="1 7">
        <name>pyridoxal 5'-phosphate</name>
        <dbReference type="ChEBI" id="CHEBI:597326"/>
    </cofactor>
</comment>
<evidence type="ECO:0000256" key="4">
    <source>
        <dbReference type="ARBA" id="ARBA00022898"/>
    </source>
</evidence>
<evidence type="ECO:0000256" key="1">
    <source>
        <dbReference type="ARBA" id="ARBA00001933"/>
    </source>
</evidence>
<dbReference type="EC" id="4.4.1.1" evidence="3"/>
<keyword evidence="5" id="KW-0198">Cysteine biosynthesis</keyword>
<dbReference type="Proteomes" id="UP000005239">
    <property type="component" value="Unassembled WGS sequence"/>
</dbReference>
<name>A0A2A6CQX6_PRIPA</name>
<dbReference type="InterPro" id="IPR015422">
    <property type="entry name" value="PyrdxlP-dep_Trfase_small"/>
</dbReference>
<reference evidence="8" key="2">
    <citation type="submission" date="2022-06" db="UniProtKB">
        <authorList>
            <consortium name="EnsemblMetazoa"/>
        </authorList>
    </citation>
    <scope>IDENTIFICATION</scope>
    <source>
        <strain evidence="8">PS312</strain>
    </source>
</reference>
<accession>A0A8R1YFX2</accession>
<dbReference type="SUPFAM" id="SSF53383">
    <property type="entry name" value="PLP-dependent transferases"/>
    <property type="match status" value="1"/>
</dbReference>
<dbReference type="InterPro" id="IPR000277">
    <property type="entry name" value="Cys/Met-Metab_PyrdxlP-dep_enz"/>
</dbReference>
<keyword evidence="4 7" id="KW-0663">Pyridoxal phosphate</keyword>
<organism evidence="8 9">
    <name type="scientific">Pristionchus pacificus</name>
    <name type="common">Parasitic nematode worm</name>
    <dbReference type="NCBI Taxonomy" id="54126"/>
    <lineage>
        <taxon>Eukaryota</taxon>
        <taxon>Metazoa</taxon>
        <taxon>Ecdysozoa</taxon>
        <taxon>Nematoda</taxon>
        <taxon>Chromadorea</taxon>
        <taxon>Rhabditida</taxon>
        <taxon>Rhabditina</taxon>
        <taxon>Diplogasteromorpha</taxon>
        <taxon>Diplogasteroidea</taxon>
        <taxon>Neodiplogasteridae</taxon>
        <taxon>Pristionchus</taxon>
    </lineage>
</organism>
<evidence type="ECO:0000313" key="9">
    <source>
        <dbReference type="Proteomes" id="UP000005239"/>
    </source>
</evidence>
<sequence length="73" mass="7711">MILQVFTLAESLGGVESLCCVPSLMTHASVTAEARAKLGITDNLIRISVGIEDKEDLIADLEQALKLTAPTAN</sequence>
<dbReference type="GO" id="GO:0019346">
    <property type="term" value="P:transsulfuration"/>
    <property type="evidence" value="ECO:0007669"/>
    <property type="project" value="InterPro"/>
</dbReference>
<dbReference type="OrthoDB" id="3512640at2759"/>
<evidence type="ECO:0000256" key="2">
    <source>
        <dbReference type="ARBA" id="ARBA00005038"/>
    </source>
</evidence>
<proteinExistence type="inferred from homology"/>
<dbReference type="AlphaFoldDB" id="A0A2A6CQX6"/>
<protein>
    <recommendedName>
        <fullName evidence="3">cystathionine gamma-lyase</fullName>
        <ecNumber evidence="3">4.4.1.1</ecNumber>
    </recommendedName>
    <alternativeName>
        <fullName evidence="6">Gamma-cystathionase</fullName>
    </alternativeName>
</protein>
<dbReference type="Gene3D" id="3.90.1150.10">
    <property type="entry name" value="Aspartate Aminotransferase, domain 1"/>
    <property type="match status" value="1"/>
</dbReference>
<dbReference type="EnsemblMetazoa" id="PPA20030.1">
    <property type="protein sequence ID" value="PPA20030.1"/>
    <property type="gene ID" value="WBGene00109584"/>
</dbReference>
<evidence type="ECO:0000256" key="3">
    <source>
        <dbReference type="ARBA" id="ARBA00012085"/>
    </source>
</evidence>
<gene>
    <name evidence="8" type="primary">WBGene00109584</name>
</gene>
<reference evidence="9" key="1">
    <citation type="journal article" date="2008" name="Nat. Genet.">
        <title>The Pristionchus pacificus genome provides a unique perspective on nematode lifestyle and parasitism.</title>
        <authorList>
            <person name="Dieterich C."/>
            <person name="Clifton S.W."/>
            <person name="Schuster L.N."/>
            <person name="Chinwalla A."/>
            <person name="Delehaunty K."/>
            <person name="Dinkelacker I."/>
            <person name="Fulton L."/>
            <person name="Fulton R."/>
            <person name="Godfrey J."/>
            <person name="Minx P."/>
            <person name="Mitreva M."/>
            <person name="Roeseler W."/>
            <person name="Tian H."/>
            <person name="Witte H."/>
            <person name="Yang S.P."/>
            <person name="Wilson R.K."/>
            <person name="Sommer R.J."/>
        </authorList>
    </citation>
    <scope>NUCLEOTIDE SEQUENCE [LARGE SCALE GENOMIC DNA]</scope>
    <source>
        <strain evidence="9">PS312</strain>
    </source>
</reference>
<keyword evidence="5" id="KW-0028">Amino-acid biosynthesis</keyword>
<dbReference type="GO" id="GO:0030170">
    <property type="term" value="F:pyridoxal phosphate binding"/>
    <property type="evidence" value="ECO:0007669"/>
    <property type="project" value="InterPro"/>
</dbReference>
<evidence type="ECO:0000256" key="5">
    <source>
        <dbReference type="ARBA" id="ARBA00023192"/>
    </source>
</evidence>
<evidence type="ECO:0000256" key="7">
    <source>
        <dbReference type="RuleBase" id="RU362118"/>
    </source>
</evidence>
<dbReference type="Pfam" id="PF01053">
    <property type="entry name" value="Cys_Met_Meta_PP"/>
    <property type="match status" value="1"/>
</dbReference>